<organism evidence="2 3">
    <name type="scientific">Streptomyces luteireticuli</name>
    <dbReference type="NCBI Taxonomy" id="173858"/>
    <lineage>
        <taxon>Bacteria</taxon>
        <taxon>Bacillati</taxon>
        <taxon>Actinomycetota</taxon>
        <taxon>Actinomycetes</taxon>
        <taxon>Kitasatosporales</taxon>
        <taxon>Streptomycetaceae</taxon>
        <taxon>Streptomyces</taxon>
    </lineage>
</organism>
<keyword evidence="3" id="KW-1185">Reference proteome</keyword>
<evidence type="ECO:0000313" key="2">
    <source>
        <dbReference type="EMBL" id="GAA0400170.1"/>
    </source>
</evidence>
<name>A0ABN0YM42_9ACTN</name>
<gene>
    <name evidence="2" type="ORF">GCM10010357_21510</name>
</gene>
<dbReference type="Proteomes" id="UP001500879">
    <property type="component" value="Unassembled WGS sequence"/>
</dbReference>
<evidence type="ECO:0000256" key="1">
    <source>
        <dbReference type="SAM" id="MobiDB-lite"/>
    </source>
</evidence>
<proteinExistence type="predicted"/>
<evidence type="ECO:0008006" key="4">
    <source>
        <dbReference type="Google" id="ProtNLM"/>
    </source>
</evidence>
<sequence>MLGGARIVDSEDPRSALGNIKPQQIMAISDAVLDYRRDLDVQLSTNIGEDQLLFRRSATGQAIEKTPYEIAGKASQAALGVALSMGTRVHPCNIVKVGLDGMPLDLLTQVLGECVLTLRRTEQFPHSQVMSVLFVQDLDLWRERRPVPAIRRALVELREYQPCEPGAADDVFDLADYAVGTLRAPDGGPLFTDPGQVDLDSLIEKGALPAGATCTTVALNDLFPHARYGLTDDPACRRTDRKVIANMVDATARAGANAIMLDTSILLKTARVGLVATERSPEMADFDSLDVDEATGLERKGILSLDDIRFFVDYCHYRGLGANLAGSMTSYQAQQLWRLVPGTDQMSTRGYASAVSEDPSHPGETGADSRQDRVIVRDLVRGLVPPEQGGYLWLPEEMKPTATEAARALVGRWPGLVGHWADQRGHLRPFD</sequence>
<evidence type="ECO:0000313" key="3">
    <source>
        <dbReference type="Proteomes" id="UP001500879"/>
    </source>
</evidence>
<reference evidence="2 3" key="1">
    <citation type="journal article" date="2019" name="Int. J. Syst. Evol. Microbiol.">
        <title>The Global Catalogue of Microorganisms (GCM) 10K type strain sequencing project: providing services to taxonomists for standard genome sequencing and annotation.</title>
        <authorList>
            <consortium name="The Broad Institute Genomics Platform"/>
            <consortium name="The Broad Institute Genome Sequencing Center for Infectious Disease"/>
            <person name="Wu L."/>
            <person name="Ma J."/>
        </authorList>
    </citation>
    <scope>NUCLEOTIDE SEQUENCE [LARGE SCALE GENOMIC DNA]</scope>
    <source>
        <strain evidence="2 3">JCM 4788</strain>
    </source>
</reference>
<dbReference type="EMBL" id="BAAABX010000023">
    <property type="protein sequence ID" value="GAA0400170.1"/>
    <property type="molecule type" value="Genomic_DNA"/>
</dbReference>
<accession>A0ABN0YM42</accession>
<feature type="region of interest" description="Disordered" evidence="1">
    <location>
        <begin position="348"/>
        <end position="371"/>
    </location>
</feature>
<comment type="caution">
    <text evidence="2">The sequence shown here is derived from an EMBL/GenBank/DDBJ whole genome shotgun (WGS) entry which is preliminary data.</text>
</comment>
<protein>
    <recommendedName>
        <fullName evidence="4">(5-formylfuran-3-yl)methyl phosphate synthase</fullName>
    </recommendedName>
</protein>